<evidence type="ECO:0000256" key="1">
    <source>
        <dbReference type="ARBA" id="ARBA00004300"/>
    </source>
</evidence>
<accession>A0AA35SQH1</accession>
<evidence type="ECO:0000256" key="2">
    <source>
        <dbReference type="ARBA" id="ARBA00022490"/>
    </source>
</evidence>
<evidence type="ECO:0000313" key="7">
    <source>
        <dbReference type="EMBL" id="CAI8033392.1"/>
    </source>
</evidence>
<dbReference type="Pfam" id="PF15239">
    <property type="entry name" value="CFAP96-like"/>
    <property type="match status" value="1"/>
</dbReference>
<dbReference type="PANTHER" id="PTHR31144">
    <property type="entry name" value="UPF0602 PROTEIN C4ORF47"/>
    <property type="match status" value="1"/>
</dbReference>
<protein>
    <recommendedName>
        <fullName evidence="5">Cilia-and flagella-associated protein 96</fullName>
    </recommendedName>
</protein>
<sequence>MAVKTDMERIGVFSESGYTTIADPYVPSSSNAFNEGAAKGKQMIVSGTKSKAASQGGYFERSFTRILEGEAYSDPVKLRRKRRFQEAKKNFGGSWIPSSTGKRPSGVGSHFGTFAGPVTSFSALEKPQEKYRPSGKNFLTNPGKNGSGYGYVGVTIGPAYKHSSEPYDTSRDIKKVSNT</sequence>
<evidence type="ECO:0000256" key="3">
    <source>
        <dbReference type="ARBA" id="ARBA00023212"/>
    </source>
</evidence>
<dbReference type="GO" id="GO:0005881">
    <property type="term" value="C:cytoplasmic microtubule"/>
    <property type="evidence" value="ECO:0007669"/>
    <property type="project" value="TreeGrafter"/>
</dbReference>
<comment type="caution">
    <text evidence="7">The sequence shown here is derived from an EMBL/GenBank/DDBJ whole genome shotgun (WGS) entry which is preliminary data.</text>
</comment>
<dbReference type="PANTHER" id="PTHR31144:SF1">
    <property type="entry name" value="UPF0602 PROTEIN C4ORF47"/>
    <property type="match status" value="1"/>
</dbReference>
<dbReference type="EMBL" id="CASHTH010002662">
    <property type="protein sequence ID" value="CAI8033392.1"/>
    <property type="molecule type" value="Genomic_DNA"/>
</dbReference>
<dbReference type="AlphaFoldDB" id="A0AA35SQH1"/>
<proteinExistence type="inferred from homology"/>
<feature type="compositionally biased region" description="Basic and acidic residues" evidence="6">
    <location>
        <begin position="162"/>
        <end position="179"/>
    </location>
</feature>
<name>A0AA35SQH1_GEOBA</name>
<reference evidence="7" key="1">
    <citation type="submission" date="2023-03" db="EMBL/GenBank/DDBJ databases">
        <authorList>
            <person name="Steffen K."/>
            <person name="Cardenas P."/>
        </authorList>
    </citation>
    <scope>NUCLEOTIDE SEQUENCE</scope>
</reference>
<evidence type="ECO:0000256" key="5">
    <source>
        <dbReference type="ARBA" id="ARBA00035693"/>
    </source>
</evidence>
<comment type="subcellular location">
    <subcellularLocation>
        <location evidence="1">Cytoplasm</location>
        <location evidence="1">Cytoskeleton</location>
        <location evidence="1">Microtubule organizing center</location>
        <location evidence="1">Centrosome</location>
    </subcellularLocation>
</comment>
<gene>
    <name evidence="7" type="ORF">GBAR_LOCUS18834</name>
</gene>
<evidence type="ECO:0000313" key="8">
    <source>
        <dbReference type="Proteomes" id="UP001174909"/>
    </source>
</evidence>
<feature type="region of interest" description="Disordered" evidence="6">
    <location>
        <begin position="124"/>
        <end position="145"/>
    </location>
</feature>
<dbReference type="GO" id="GO:0005813">
    <property type="term" value="C:centrosome"/>
    <property type="evidence" value="ECO:0007669"/>
    <property type="project" value="UniProtKB-SubCell"/>
</dbReference>
<feature type="region of interest" description="Disordered" evidence="6">
    <location>
        <begin position="160"/>
        <end position="179"/>
    </location>
</feature>
<keyword evidence="8" id="KW-1185">Reference proteome</keyword>
<dbReference type="InterPro" id="IPR029358">
    <property type="entry name" value="CFAP96"/>
</dbReference>
<evidence type="ECO:0000256" key="4">
    <source>
        <dbReference type="ARBA" id="ARBA00035656"/>
    </source>
</evidence>
<dbReference type="Proteomes" id="UP001174909">
    <property type="component" value="Unassembled WGS sequence"/>
</dbReference>
<comment type="similarity">
    <text evidence="4">Belongs to the CFAP96 family.</text>
</comment>
<organism evidence="7 8">
    <name type="scientific">Geodia barretti</name>
    <name type="common">Barrett's horny sponge</name>
    <dbReference type="NCBI Taxonomy" id="519541"/>
    <lineage>
        <taxon>Eukaryota</taxon>
        <taxon>Metazoa</taxon>
        <taxon>Porifera</taxon>
        <taxon>Demospongiae</taxon>
        <taxon>Heteroscleromorpha</taxon>
        <taxon>Tetractinellida</taxon>
        <taxon>Astrophorina</taxon>
        <taxon>Geodiidae</taxon>
        <taxon>Geodia</taxon>
    </lineage>
</organism>
<keyword evidence="3" id="KW-0206">Cytoskeleton</keyword>
<keyword evidence="2" id="KW-0963">Cytoplasm</keyword>
<evidence type="ECO:0000256" key="6">
    <source>
        <dbReference type="SAM" id="MobiDB-lite"/>
    </source>
</evidence>